<evidence type="ECO:0000256" key="5">
    <source>
        <dbReference type="ARBA" id="ARBA00023204"/>
    </source>
</evidence>
<dbReference type="GO" id="GO:0003887">
    <property type="term" value="F:DNA-directed DNA polymerase activity"/>
    <property type="evidence" value="ECO:0007669"/>
    <property type="project" value="UniProtKB-EC"/>
</dbReference>
<dbReference type="PANTHER" id="PTHR33516:SF2">
    <property type="entry name" value="LEXA REPRESSOR-RELATED"/>
    <property type="match status" value="1"/>
</dbReference>
<keyword evidence="2" id="KW-0227">DNA damage</keyword>
<dbReference type="OrthoDB" id="9787787at2"/>
<dbReference type="Pfam" id="PF00717">
    <property type="entry name" value="Peptidase_S24"/>
    <property type="match status" value="1"/>
</dbReference>
<dbReference type="GO" id="GO:0006281">
    <property type="term" value="P:DNA repair"/>
    <property type="evidence" value="ECO:0007669"/>
    <property type="project" value="UniProtKB-KW"/>
</dbReference>
<proteinExistence type="inferred from homology"/>
<dbReference type="InterPro" id="IPR036286">
    <property type="entry name" value="LexA/Signal_pep-like_sf"/>
</dbReference>
<evidence type="ECO:0000256" key="1">
    <source>
        <dbReference type="ARBA" id="ARBA00007484"/>
    </source>
</evidence>
<keyword evidence="4 7" id="KW-0068">Autocatalytic cleavage</keyword>
<dbReference type="Proteomes" id="UP000292424">
    <property type="component" value="Chromosome"/>
</dbReference>
<dbReference type="InterPro" id="IPR050077">
    <property type="entry name" value="LexA_repressor"/>
</dbReference>
<dbReference type="RefSeq" id="WP_131329862.1">
    <property type="nucleotide sequence ID" value="NZ_CP044016.1"/>
</dbReference>
<protein>
    <submittedName>
        <fullName evidence="9">Translesion error-prone DNA polymerase V autoproteolytic subunit</fullName>
        <ecNumber evidence="9">2.7.7.7</ecNumber>
    </submittedName>
</protein>
<dbReference type="NCBIfam" id="NF007621">
    <property type="entry name" value="PRK10276.1"/>
    <property type="match status" value="1"/>
</dbReference>
<dbReference type="EMBL" id="CP044016">
    <property type="protein sequence ID" value="QES88914.1"/>
    <property type="molecule type" value="Genomic_DNA"/>
</dbReference>
<dbReference type="CDD" id="cd06529">
    <property type="entry name" value="S24_LexA-like"/>
    <property type="match status" value="1"/>
</dbReference>
<evidence type="ECO:0000256" key="4">
    <source>
        <dbReference type="ARBA" id="ARBA00022813"/>
    </source>
</evidence>
<dbReference type="KEGG" id="arac:E0W69_009670"/>
<dbReference type="GO" id="GO:0006355">
    <property type="term" value="P:regulation of DNA-templated transcription"/>
    <property type="evidence" value="ECO:0007669"/>
    <property type="project" value="InterPro"/>
</dbReference>
<keyword evidence="9" id="KW-0808">Transferase</keyword>
<dbReference type="AlphaFoldDB" id="A0A5P2FZE3"/>
<dbReference type="PANTHER" id="PTHR33516">
    <property type="entry name" value="LEXA REPRESSOR"/>
    <property type="match status" value="1"/>
</dbReference>
<dbReference type="PRINTS" id="PR00726">
    <property type="entry name" value="LEXASERPTASE"/>
</dbReference>
<evidence type="ECO:0000256" key="2">
    <source>
        <dbReference type="ARBA" id="ARBA00022763"/>
    </source>
</evidence>
<dbReference type="GO" id="GO:0009432">
    <property type="term" value="P:SOS response"/>
    <property type="evidence" value="ECO:0007669"/>
    <property type="project" value="UniProtKB-KW"/>
</dbReference>
<evidence type="ECO:0000313" key="9">
    <source>
        <dbReference type="EMBL" id="QES88914.1"/>
    </source>
</evidence>
<dbReference type="GO" id="GO:0003677">
    <property type="term" value="F:DNA binding"/>
    <property type="evidence" value="ECO:0007669"/>
    <property type="project" value="InterPro"/>
</dbReference>
<dbReference type="SUPFAM" id="SSF51306">
    <property type="entry name" value="LexA/Signal peptidase"/>
    <property type="match status" value="1"/>
</dbReference>
<sequence>MFIISKYKISNSVLLPFYTNKVPAGFPSPASDYAKEDIDLPKELIKNPLSTFLVRVDGDSMIDAGINSGAILIVDRSLSAKNNSIVVACIAGEFTVKRLIRTAGKWYLKPENKNFPTVMISGKDDAIIWGVVTSAVNQFI</sequence>
<evidence type="ECO:0000256" key="3">
    <source>
        <dbReference type="ARBA" id="ARBA00022801"/>
    </source>
</evidence>
<evidence type="ECO:0000259" key="8">
    <source>
        <dbReference type="Pfam" id="PF00717"/>
    </source>
</evidence>
<keyword evidence="5" id="KW-0234">DNA repair</keyword>
<evidence type="ECO:0000256" key="7">
    <source>
        <dbReference type="RuleBase" id="RU003991"/>
    </source>
</evidence>
<gene>
    <name evidence="9" type="primary">umuD</name>
    <name evidence="9" type="ORF">E0W69_009670</name>
</gene>
<evidence type="ECO:0000313" key="10">
    <source>
        <dbReference type="Proteomes" id="UP000292424"/>
    </source>
</evidence>
<reference evidence="9 10" key="1">
    <citation type="submission" date="2019-09" db="EMBL/GenBank/DDBJ databases">
        <title>Complete genome sequence of Arachidicoccus sp. B3-10 isolated from apple orchard soil.</title>
        <authorList>
            <person name="Kim H.S."/>
            <person name="Han K.-I."/>
            <person name="Suh M.K."/>
            <person name="Lee K.C."/>
            <person name="Eom M.K."/>
            <person name="Kim J.-S."/>
            <person name="Kang S.W."/>
            <person name="Sin Y."/>
            <person name="Lee J.-S."/>
        </authorList>
    </citation>
    <scope>NUCLEOTIDE SEQUENCE [LARGE SCALE GENOMIC DNA]</scope>
    <source>
        <strain evidence="9 10">B3-10</strain>
    </source>
</reference>
<accession>A0A5P2FZE3</accession>
<organism evidence="9 10">
    <name type="scientific">Rhizosphaericola mali</name>
    <dbReference type="NCBI Taxonomy" id="2545455"/>
    <lineage>
        <taxon>Bacteria</taxon>
        <taxon>Pseudomonadati</taxon>
        <taxon>Bacteroidota</taxon>
        <taxon>Chitinophagia</taxon>
        <taxon>Chitinophagales</taxon>
        <taxon>Chitinophagaceae</taxon>
        <taxon>Rhizosphaericola</taxon>
    </lineage>
</organism>
<keyword evidence="6" id="KW-0742">SOS response</keyword>
<evidence type="ECO:0000256" key="6">
    <source>
        <dbReference type="ARBA" id="ARBA00023236"/>
    </source>
</evidence>
<feature type="domain" description="Peptidase S24/S26A/S26B/S26C" evidence="8">
    <location>
        <begin position="16"/>
        <end position="132"/>
    </location>
</feature>
<keyword evidence="10" id="KW-1185">Reference proteome</keyword>
<keyword evidence="9" id="KW-0548">Nucleotidyltransferase</keyword>
<dbReference type="GO" id="GO:0016787">
    <property type="term" value="F:hydrolase activity"/>
    <property type="evidence" value="ECO:0007669"/>
    <property type="project" value="UniProtKB-KW"/>
</dbReference>
<keyword evidence="3 7" id="KW-0378">Hydrolase</keyword>
<dbReference type="InterPro" id="IPR039418">
    <property type="entry name" value="LexA-like"/>
</dbReference>
<name>A0A5P2FZE3_9BACT</name>
<dbReference type="EC" id="2.7.7.7" evidence="9"/>
<dbReference type="InterPro" id="IPR015927">
    <property type="entry name" value="Peptidase_S24_S26A/B/C"/>
</dbReference>
<dbReference type="InterPro" id="IPR006197">
    <property type="entry name" value="Peptidase_S24_LexA"/>
</dbReference>
<comment type="similarity">
    <text evidence="1 7">Belongs to the peptidase S24 family.</text>
</comment>
<dbReference type="Gene3D" id="2.10.109.10">
    <property type="entry name" value="Umud Fragment, subunit A"/>
    <property type="match status" value="1"/>
</dbReference>